<keyword evidence="2" id="KW-0677">Repeat</keyword>
<proteinExistence type="predicted"/>
<dbReference type="InterPro" id="IPR036322">
    <property type="entry name" value="WD40_repeat_dom_sf"/>
</dbReference>
<feature type="repeat" description="WD" evidence="3">
    <location>
        <begin position="799"/>
        <end position="841"/>
    </location>
</feature>
<accession>A0ABD2XV11</accession>
<protein>
    <recommendedName>
        <fullName evidence="7">Protein SPA1-RELATED 2</fullName>
    </recommendedName>
</protein>
<dbReference type="Proteomes" id="UP001630127">
    <property type="component" value="Unassembled WGS sequence"/>
</dbReference>
<dbReference type="PANTHER" id="PTHR44218">
    <property type="entry name" value="PROTEIN SPA1-RELATED 2"/>
    <property type="match status" value="1"/>
</dbReference>
<dbReference type="InterPro" id="IPR020472">
    <property type="entry name" value="WD40_PAC1"/>
</dbReference>
<dbReference type="SMART" id="SM00320">
    <property type="entry name" value="WD40"/>
    <property type="match status" value="7"/>
</dbReference>
<organism evidence="5 6">
    <name type="scientific">Cinchona calisaya</name>
    <dbReference type="NCBI Taxonomy" id="153742"/>
    <lineage>
        <taxon>Eukaryota</taxon>
        <taxon>Viridiplantae</taxon>
        <taxon>Streptophyta</taxon>
        <taxon>Embryophyta</taxon>
        <taxon>Tracheophyta</taxon>
        <taxon>Spermatophyta</taxon>
        <taxon>Magnoliopsida</taxon>
        <taxon>eudicotyledons</taxon>
        <taxon>Gunneridae</taxon>
        <taxon>Pentapetalae</taxon>
        <taxon>asterids</taxon>
        <taxon>lamiids</taxon>
        <taxon>Gentianales</taxon>
        <taxon>Rubiaceae</taxon>
        <taxon>Cinchonoideae</taxon>
        <taxon>Cinchoneae</taxon>
        <taxon>Cinchona</taxon>
    </lineage>
</organism>
<keyword evidence="1 3" id="KW-0853">WD repeat</keyword>
<dbReference type="EMBL" id="JBJUIK010000016">
    <property type="protein sequence ID" value="KAL3499257.1"/>
    <property type="molecule type" value="Genomic_DNA"/>
</dbReference>
<evidence type="ECO:0000256" key="3">
    <source>
        <dbReference type="PROSITE-ProRule" id="PRU00221"/>
    </source>
</evidence>
<evidence type="ECO:0008006" key="7">
    <source>
        <dbReference type="Google" id="ProtNLM"/>
    </source>
</evidence>
<dbReference type="PROSITE" id="PS00678">
    <property type="entry name" value="WD_REPEATS_1"/>
    <property type="match status" value="2"/>
</dbReference>
<feature type="repeat" description="WD" evidence="3">
    <location>
        <begin position="928"/>
        <end position="961"/>
    </location>
</feature>
<dbReference type="PROSITE" id="PS50082">
    <property type="entry name" value="WD_REPEATS_2"/>
    <property type="match status" value="3"/>
</dbReference>
<dbReference type="SUPFAM" id="SSF50978">
    <property type="entry name" value="WD40 repeat-like"/>
    <property type="match status" value="1"/>
</dbReference>
<keyword evidence="6" id="KW-1185">Reference proteome</keyword>
<evidence type="ECO:0000313" key="6">
    <source>
        <dbReference type="Proteomes" id="UP001630127"/>
    </source>
</evidence>
<dbReference type="Gene3D" id="1.10.510.10">
    <property type="entry name" value="Transferase(Phosphotransferase) domain 1"/>
    <property type="match status" value="1"/>
</dbReference>
<dbReference type="InterPro" id="IPR015943">
    <property type="entry name" value="WD40/YVTN_repeat-like_dom_sf"/>
</dbReference>
<dbReference type="PANTHER" id="PTHR44218:SF6">
    <property type="entry name" value="PROTEIN SUPPRESSOR OF PHYA-105 1"/>
    <property type="match status" value="1"/>
</dbReference>
<dbReference type="PRINTS" id="PR00320">
    <property type="entry name" value="GPROTEINBRPT"/>
</dbReference>
<dbReference type="Pfam" id="PF00400">
    <property type="entry name" value="WD40"/>
    <property type="match status" value="4"/>
</dbReference>
<evidence type="ECO:0000256" key="4">
    <source>
        <dbReference type="SAM" id="Coils"/>
    </source>
</evidence>
<dbReference type="InterPro" id="IPR011009">
    <property type="entry name" value="Kinase-like_dom_sf"/>
</dbReference>
<dbReference type="InterPro" id="IPR001680">
    <property type="entry name" value="WD40_rpt"/>
</dbReference>
<evidence type="ECO:0000313" key="5">
    <source>
        <dbReference type="EMBL" id="KAL3499257.1"/>
    </source>
</evidence>
<dbReference type="InterPro" id="IPR044630">
    <property type="entry name" value="SPA1/2/3/4"/>
</dbReference>
<dbReference type="PROSITE" id="PS50294">
    <property type="entry name" value="WD_REPEATS_REGION"/>
    <property type="match status" value="1"/>
</dbReference>
<feature type="repeat" description="WD" evidence="3">
    <location>
        <begin position="842"/>
        <end position="884"/>
    </location>
</feature>
<dbReference type="AlphaFoldDB" id="A0ABD2XV11"/>
<name>A0ABD2XV11_9GENT</name>
<keyword evidence="4" id="KW-0175">Coiled coil</keyword>
<dbReference type="Gene3D" id="2.130.10.10">
    <property type="entry name" value="YVTN repeat-like/Quinoprotein amine dehydrogenase"/>
    <property type="match status" value="1"/>
</dbReference>
<comment type="caution">
    <text evidence="5">The sequence shown here is derived from an EMBL/GenBank/DDBJ whole genome shotgun (WGS) entry which is preliminary data.</text>
</comment>
<evidence type="ECO:0000256" key="2">
    <source>
        <dbReference type="ARBA" id="ARBA00022737"/>
    </source>
</evidence>
<gene>
    <name evidence="5" type="ORF">ACH5RR_038350</name>
</gene>
<evidence type="ECO:0000256" key="1">
    <source>
        <dbReference type="ARBA" id="ARBA00022574"/>
    </source>
</evidence>
<sequence length="1067" mass="119821">MDEAVEDDATAFGAADGTHILNKECEYSLKPSNSTFVESHDLFTPHENDQNQSTSHLFTDILDGKNLDRIGFSEQASESPHCIDNSRVMVEELTFRNYSDENLAIVGTSSKDRVLSRQNQWQHFSQKASVSGSGSSHGDASNRYKNRETASVWEDAGNLCFPGLLGQNQKPSDENYHEVMDNLPRNDDKSLLSNVFSSGVTRTKIVSKSGFPEYFIKNTLKGKGIIYKGPVHRGFGDGSGNQSYSKCTSTGMLSSNSPPSSTLDIVMPISKGIAEAWPSASINPNHDGIILREWLNGGQNEVNKMENLRIFKQIVKLVDFSHSQGIALTELRPSCFKLLPSNRVIYLGSSVDTDISENVLDHDVLCTDHDQIGKRPLEQNLLPFDHHFVKKQKFGNNEIHTGRFPHSASSSGFKIASFNISRRDSFLRPNSRSLSIENQNLKVEFKSQCRSSVPQAFDISSPILTSGNFSLEEKWYSSPEQLSERRLAFSSNIYSLGVFLFELLRSSDSGRSHEATMLDLRHRILPPDFLSENPKEAGFCLWLLHPESSSRPTAREILQSEVISSIQELAGDELVASIEEQDAESELLLHFLLSLKEQKQRDASKLVEEIRFIEADNQEVEKRKSKESPACSSVPEDSLAVKRNRFLQRVYISSDFCTRLPPLCDEKVIKNIEHLESAYFSMRSNIQFSQRDITTRGDRELLRIRENWLLGKNGGMCKTTDRLGGFFTDLCKYARYNKFKIRAVLRNGDLANSANVICSLSFDRDEDYLAAGGVSKKIKIFDFHALFDDFVDIHYPVIEMSNNSRLNCICWNSYIRNYLASTDYDGAVKLWDAATGQGFSEFVEHNESAWSVDFSRLDPTKFASGSNDRLVKLWNINERNSLCTIRNNANVCCVQFSAQSAYLLAFSSSDYRTYCYDLRNISTPWCILAGHEKAVSYAKFLDAQTLVSASTDNTLKIWDLNKTSSNGLSREACMLTLRGHTNERNFVGLSVADGYIACGSETNEVFAYYRALPMPITSLKFGSVDPISGKETDDDNGQFVSSVCWRRKSDMVIAANSSGCIKLFEMV</sequence>
<feature type="coiled-coil region" evidence="4">
    <location>
        <begin position="596"/>
        <end position="623"/>
    </location>
</feature>
<reference evidence="5 6" key="1">
    <citation type="submission" date="2024-11" db="EMBL/GenBank/DDBJ databases">
        <title>A near-complete genome assembly of Cinchona calisaya.</title>
        <authorList>
            <person name="Lian D.C."/>
            <person name="Zhao X.W."/>
            <person name="Wei L."/>
        </authorList>
    </citation>
    <scope>NUCLEOTIDE SEQUENCE [LARGE SCALE GENOMIC DNA]</scope>
    <source>
        <tissue evidence="5">Nenye</tissue>
    </source>
</reference>
<dbReference type="SUPFAM" id="SSF56112">
    <property type="entry name" value="Protein kinase-like (PK-like)"/>
    <property type="match status" value="1"/>
</dbReference>
<dbReference type="InterPro" id="IPR019775">
    <property type="entry name" value="WD40_repeat_CS"/>
</dbReference>